<comment type="caution">
    <text evidence="1">The sequence shown here is derived from an EMBL/GenBank/DDBJ whole genome shotgun (WGS) entry which is preliminary data.</text>
</comment>
<protein>
    <submittedName>
        <fullName evidence="1">Uncharacterized protein</fullName>
    </submittedName>
</protein>
<dbReference type="PIRSF" id="PIRSF019853">
    <property type="entry name" value="UCP019853"/>
    <property type="match status" value="1"/>
</dbReference>
<dbReference type="InterPro" id="IPR016767">
    <property type="entry name" value="UCP019853"/>
</dbReference>
<dbReference type="EMBL" id="LAQT01000001">
    <property type="protein sequence ID" value="KPC55350.1"/>
    <property type="molecule type" value="Genomic_DNA"/>
</dbReference>
<evidence type="ECO:0000313" key="1">
    <source>
        <dbReference type="EMBL" id="KPC55350.1"/>
    </source>
</evidence>
<dbReference type="Proteomes" id="UP000037939">
    <property type="component" value="Unassembled WGS sequence"/>
</dbReference>
<dbReference type="STRING" id="857265.WG78_01795"/>
<gene>
    <name evidence="1" type="ORF">WG78_01795</name>
</gene>
<proteinExistence type="predicted"/>
<evidence type="ECO:0000313" key="2">
    <source>
        <dbReference type="Proteomes" id="UP000037939"/>
    </source>
</evidence>
<keyword evidence="2" id="KW-1185">Reference proteome</keyword>
<accession>A0A0N0GR02</accession>
<dbReference type="AlphaFoldDB" id="A0A0N0GR02"/>
<name>A0A0N0GR02_9NEIS</name>
<dbReference type="OrthoDB" id="5879783at2"/>
<reference evidence="1 2" key="1">
    <citation type="submission" date="2015-07" db="EMBL/GenBank/DDBJ databases">
        <title>Draft genome sequence of the Amantichitinum ursilacus IGB-41, a new chitin-degrading bacterium.</title>
        <authorList>
            <person name="Kirstahler P."/>
            <person name="Guenther M."/>
            <person name="Grumaz C."/>
            <person name="Rupp S."/>
            <person name="Zibek S."/>
            <person name="Sohn K."/>
        </authorList>
    </citation>
    <scope>NUCLEOTIDE SEQUENCE [LARGE SCALE GENOMIC DNA]</scope>
    <source>
        <strain evidence="1 2">IGB-41</strain>
    </source>
</reference>
<organism evidence="1 2">
    <name type="scientific">Amantichitinum ursilacus</name>
    <dbReference type="NCBI Taxonomy" id="857265"/>
    <lineage>
        <taxon>Bacteria</taxon>
        <taxon>Pseudomonadati</taxon>
        <taxon>Pseudomonadota</taxon>
        <taxon>Betaproteobacteria</taxon>
        <taxon>Neisseriales</taxon>
        <taxon>Chitinibacteraceae</taxon>
        <taxon>Amantichitinum</taxon>
    </lineage>
</organism>
<sequence>MNYLAKIKRLSSDVEEEVVLCINDIEITCFANVCPYTLEDGEAYRVELTPQVFNDYVVSETNEGVTSAINRVGNGFSYILKGRLAGNKLDAGGIVFEDEMLLSQFGYLDGKFISWNVDRIDVEFLSND</sequence>
<dbReference type="RefSeq" id="WP_053936059.1">
    <property type="nucleotide sequence ID" value="NZ_LAQT01000001.1"/>
</dbReference>